<feature type="region of interest" description="Disordered" evidence="1">
    <location>
        <begin position="1"/>
        <end position="20"/>
    </location>
</feature>
<reference evidence="2" key="1">
    <citation type="journal article" date="2022" name="bioRxiv">
        <title>Sequencing and chromosome-scale assembly of the giantPleurodeles waltlgenome.</title>
        <authorList>
            <person name="Brown T."/>
            <person name="Elewa A."/>
            <person name="Iarovenko S."/>
            <person name="Subramanian E."/>
            <person name="Araus A.J."/>
            <person name="Petzold A."/>
            <person name="Susuki M."/>
            <person name="Suzuki K.-i.T."/>
            <person name="Hayashi T."/>
            <person name="Toyoda A."/>
            <person name="Oliveira C."/>
            <person name="Osipova E."/>
            <person name="Leigh N.D."/>
            <person name="Simon A."/>
            <person name="Yun M.H."/>
        </authorList>
    </citation>
    <scope>NUCLEOTIDE SEQUENCE</scope>
    <source>
        <strain evidence="2">20211129_DDA</strain>
        <tissue evidence="2">Liver</tissue>
    </source>
</reference>
<feature type="compositionally biased region" description="Basic and acidic residues" evidence="1">
    <location>
        <begin position="1"/>
        <end position="11"/>
    </location>
</feature>
<evidence type="ECO:0000313" key="2">
    <source>
        <dbReference type="EMBL" id="KAJ1183644.1"/>
    </source>
</evidence>
<name>A0AAV7U5I8_PLEWA</name>
<evidence type="ECO:0000256" key="1">
    <source>
        <dbReference type="SAM" id="MobiDB-lite"/>
    </source>
</evidence>
<gene>
    <name evidence="2" type="ORF">NDU88_000459</name>
</gene>
<evidence type="ECO:0000313" key="3">
    <source>
        <dbReference type="Proteomes" id="UP001066276"/>
    </source>
</evidence>
<keyword evidence="3" id="KW-1185">Reference proteome</keyword>
<accession>A0AAV7U5I8</accession>
<comment type="caution">
    <text evidence="2">The sequence shown here is derived from an EMBL/GenBank/DDBJ whole genome shotgun (WGS) entry which is preliminary data.</text>
</comment>
<dbReference type="EMBL" id="JANPWB010000005">
    <property type="protein sequence ID" value="KAJ1183644.1"/>
    <property type="molecule type" value="Genomic_DNA"/>
</dbReference>
<organism evidence="2 3">
    <name type="scientific">Pleurodeles waltl</name>
    <name type="common">Iberian ribbed newt</name>
    <dbReference type="NCBI Taxonomy" id="8319"/>
    <lineage>
        <taxon>Eukaryota</taxon>
        <taxon>Metazoa</taxon>
        <taxon>Chordata</taxon>
        <taxon>Craniata</taxon>
        <taxon>Vertebrata</taxon>
        <taxon>Euteleostomi</taxon>
        <taxon>Amphibia</taxon>
        <taxon>Batrachia</taxon>
        <taxon>Caudata</taxon>
        <taxon>Salamandroidea</taxon>
        <taxon>Salamandridae</taxon>
        <taxon>Pleurodelinae</taxon>
        <taxon>Pleurodeles</taxon>
    </lineage>
</organism>
<sequence length="105" mass="11931">MQTRARSDTREALQQSMNADQGEIWHQSGVAAEYECRPERDLAPERCCSRVWMQTRVRSGTRAPDRCSTATVKVLQHSHLAPGSVYSLSVIRTPHAFRVPYQLMS</sequence>
<dbReference type="AlphaFoldDB" id="A0AAV7U5I8"/>
<dbReference type="Proteomes" id="UP001066276">
    <property type="component" value="Chromosome 3_1"/>
</dbReference>
<proteinExistence type="predicted"/>
<protein>
    <submittedName>
        <fullName evidence="2">Uncharacterized protein</fullName>
    </submittedName>
</protein>